<dbReference type="Gene3D" id="3.40.50.300">
    <property type="entry name" value="P-loop containing nucleotide triphosphate hydrolases"/>
    <property type="match status" value="1"/>
</dbReference>
<feature type="region of interest" description="Disordered" evidence="8">
    <location>
        <begin position="1"/>
        <end position="51"/>
    </location>
</feature>
<keyword evidence="4" id="KW-1003">Cell membrane</keyword>
<dbReference type="Pfam" id="PF00005">
    <property type="entry name" value="ABC_tran"/>
    <property type="match status" value="1"/>
</dbReference>
<dbReference type="SMART" id="SM00382">
    <property type="entry name" value="AAA"/>
    <property type="match status" value="1"/>
</dbReference>
<dbReference type="Pfam" id="PF08352">
    <property type="entry name" value="oligo_HPY"/>
    <property type="match status" value="1"/>
</dbReference>
<dbReference type="PROSITE" id="PS50893">
    <property type="entry name" value="ABC_TRANSPORTER_2"/>
    <property type="match status" value="1"/>
</dbReference>
<comment type="subcellular location">
    <subcellularLocation>
        <location evidence="1">Cell membrane</location>
        <topology evidence="1">Peripheral membrane protein</topology>
    </subcellularLocation>
</comment>
<dbReference type="NCBIfam" id="TIGR01727">
    <property type="entry name" value="oligo_HPY"/>
    <property type="match status" value="1"/>
</dbReference>
<name>A0ABV8LSG7_9ACTN</name>
<dbReference type="SUPFAM" id="SSF52540">
    <property type="entry name" value="P-loop containing nucleoside triphosphate hydrolases"/>
    <property type="match status" value="1"/>
</dbReference>
<accession>A0ABV8LSG7</accession>
<comment type="caution">
    <text evidence="10">The sequence shown here is derived from an EMBL/GenBank/DDBJ whole genome shotgun (WGS) entry which is preliminary data.</text>
</comment>
<evidence type="ECO:0000256" key="1">
    <source>
        <dbReference type="ARBA" id="ARBA00004202"/>
    </source>
</evidence>
<evidence type="ECO:0000256" key="4">
    <source>
        <dbReference type="ARBA" id="ARBA00022475"/>
    </source>
</evidence>
<sequence>MSEMWGDAVDASAISAGSGTGPATPPQPRGPQTVVRGPRAQRTAGPGENEPYLEIRDLTVAFPTADGVVRAVQGLTYSLELGKTLAVVGESGSGKSVSSMAIMGLHDSKSTRMTGSIRLGGREIVGMPADELKHVRGKASAMIFQDPQSSLHPFFKIGDQIVEAYQAHNNVSKRAARKRAADMLGRVGIPNPARRLDDYPHQFSGGMRQRVMIAMALVNDPKLLIADEPTTALDVTVQAQILDLIADLQQDFGSAVLFITHDLGVVAEIADDVLVMYGGRAVEHGTVKDILGAPLHPYTWGLLESIPAVSGESSRLHPIPGTPPSLLNLPTGCSFHPRCEFRSQVTDDLCAKELPDLVARTDQAGRASRCHLAHPDLIFADEILPRLP</sequence>
<dbReference type="RefSeq" id="WP_253760858.1">
    <property type="nucleotide sequence ID" value="NZ_JAMZDZ010000001.1"/>
</dbReference>
<keyword evidence="6 10" id="KW-0067">ATP-binding</keyword>
<dbReference type="Proteomes" id="UP001595816">
    <property type="component" value="Unassembled WGS sequence"/>
</dbReference>
<organism evidence="10 11">
    <name type="scientific">Hamadaea flava</name>
    <dbReference type="NCBI Taxonomy" id="1742688"/>
    <lineage>
        <taxon>Bacteria</taxon>
        <taxon>Bacillati</taxon>
        <taxon>Actinomycetota</taxon>
        <taxon>Actinomycetes</taxon>
        <taxon>Micromonosporales</taxon>
        <taxon>Micromonosporaceae</taxon>
        <taxon>Hamadaea</taxon>
    </lineage>
</organism>
<evidence type="ECO:0000256" key="2">
    <source>
        <dbReference type="ARBA" id="ARBA00005417"/>
    </source>
</evidence>
<dbReference type="PROSITE" id="PS00211">
    <property type="entry name" value="ABC_TRANSPORTER_1"/>
    <property type="match status" value="1"/>
</dbReference>
<dbReference type="InterPro" id="IPR027417">
    <property type="entry name" value="P-loop_NTPase"/>
</dbReference>
<dbReference type="InterPro" id="IPR050388">
    <property type="entry name" value="ABC_Ni/Peptide_Import"/>
</dbReference>
<comment type="similarity">
    <text evidence="2">Belongs to the ABC transporter superfamily.</text>
</comment>
<evidence type="ECO:0000256" key="6">
    <source>
        <dbReference type="ARBA" id="ARBA00022840"/>
    </source>
</evidence>
<dbReference type="InterPro" id="IPR017871">
    <property type="entry name" value="ABC_transporter-like_CS"/>
</dbReference>
<dbReference type="InterPro" id="IPR003593">
    <property type="entry name" value="AAA+_ATPase"/>
</dbReference>
<dbReference type="InterPro" id="IPR013563">
    <property type="entry name" value="Oligopep_ABC_C"/>
</dbReference>
<evidence type="ECO:0000313" key="11">
    <source>
        <dbReference type="Proteomes" id="UP001595816"/>
    </source>
</evidence>
<protein>
    <submittedName>
        <fullName evidence="10">ABC transporter ATP-binding protein</fullName>
    </submittedName>
</protein>
<dbReference type="GO" id="GO:0005524">
    <property type="term" value="F:ATP binding"/>
    <property type="evidence" value="ECO:0007669"/>
    <property type="project" value="UniProtKB-KW"/>
</dbReference>
<evidence type="ECO:0000313" key="10">
    <source>
        <dbReference type="EMBL" id="MFC4133343.1"/>
    </source>
</evidence>
<proteinExistence type="inferred from homology"/>
<dbReference type="PANTHER" id="PTHR43297:SF2">
    <property type="entry name" value="DIPEPTIDE TRANSPORT ATP-BINDING PROTEIN DPPD"/>
    <property type="match status" value="1"/>
</dbReference>
<keyword evidence="7" id="KW-0472">Membrane</keyword>
<feature type="domain" description="ABC transporter" evidence="9">
    <location>
        <begin position="53"/>
        <end position="303"/>
    </location>
</feature>
<dbReference type="EMBL" id="JBHSAY010000010">
    <property type="protein sequence ID" value="MFC4133343.1"/>
    <property type="molecule type" value="Genomic_DNA"/>
</dbReference>
<keyword evidence="3" id="KW-0813">Transport</keyword>
<reference evidence="11" key="1">
    <citation type="journal article" date="2019" name="Int. J. Syst. Evol. Microbiol.">
        <title>The Global Catalogue of Microorganisms (GCM) 10K type strain sequencing project: providing services to taxonomists for standard genome sequencing and annotation.</title>
        <authorList>
            <consortium name="The Broad Institute Genomics Platform"/>
            <consortium name="The Broad Institute Genome Sequencing Center for Infectious Disease"/>
            <person name="Wu L."/>
            <person name="Ma J."/>
        </authorList>
    </citation>
    <scope>NUCLEOTIDE SEQUENCE [LARGE SCALE GENOMIC DNA]</scope>
    <source>
        <strain evidence="11">CGMCC 4.7289</strain>
    </source>
</reference>
<evidence type="ECO:0000256" key="5">
    <source>
        <dbReference type="ARBA" id="ARBA00022741"/>
    </source>
</evidence>
<keyword evidence="5" id="KW-0547">Nucleotide-binding</keyword>
<evidence type="ECO:0000256" key="3">
    <source>
        <dbReference type="ARBA" id="ARBA00022448"/>
    </source>
</evidence>
<gene>
    <name evidence="10" type="ORF">ACFOZ4_22260</name>
</gene>
<evidence type="ECO:0000259" key="9">
    <source>
        <dbReference type="PROSITE" id="PS50893"/>
    </source>
</evidence>
<dbReference type="PANTHER" id="PTHR43297">
    <property type="entry name" value="OLIGOPEPTIDE TRANSPORT ATP-BINDING PROTEIN APPD"/>
    <property type="match status" value="1"/>
</dbReference>
<dbReference type="CDD" id="cd03257">
    <property type="entry name" value="ABC_NikE_OppD_transporters"/>
    <property type="match status" value="1"/>
</dbReference>
<evidence type="ECO:0000256" key="8">
    <source>
        <dbReference type="SAM" id="MobiDB-lite"/>
    </source>
</evidence>
<keyword evidence="11" id="KW-1185">Reference proteome</keyword>
<dbReference type="InterPro" id="IPR003439">
    <property type="entry name" value="ABC_transporter-like_ATP-bd"/>
</dbReference>
<evidence type="ECO:0000256" key="7">
    <source>
        <dbReference type="ARBA" id="ARBA00023136"/>
    </source>
</evidence>